<keyword evidence="1" id="KW-0472">Membrane</keyword>
<dbReference type="AlphaFoldDB" id="A0A0J1HJ09"/>
<dbReference type="PATRIC" id="fig|320778.3.peg.500"/>
<dbReference type="STRING" id="320778.ABT57_02360"/>
<accession>A0A0J1HJ09</accession>
<sequence length="152" mass="16147">MSARLVSSLIALFSGVLFGMGMMVSGMVDPVNVLGFLDLAGEWDPSLAFVMGGALLVFAPAYLLIIRKRPKPVCEQTFHLSKKKDIDSRLIAGSVLFGLGWGIAGICPGPALTSLSGGSFEMLVFVVSMILGIVLSTIWASKREKVVEITAQ</sequence>
<keyword evidence="1" id="KW-1133">Transmembrane helix</keyword>
<dbReference type="OrthoDB" id="9790409at2"/>
<feature type="transmembrane region" description="Helical" evidence="1">
    <location>
        <begin position="86"/>
        <end position="106"/>
    </location>
</feature>
<reference evidence="2 3" key="1">
    <citation type="submission" date="2015-05" db="EMBL/GenBank/DDBJ databases">
        <title>Photobacterium galathea sp. nov.</title>
        <authorList>
            <person name="Machado H."/>
            <person name="Gram L."/>
        </authorList>
    </citation>
    <scope>NUCLEOTIDE SEQUENCE [LARGE SCALE GENOMIC DNA]</scope>
    <source>
        <strain evidence="2 3">DSM 22954</strain>
    </source>
</reference>
<organism evidence="2 3">
    <name type="scientific">Photobacterium ganghwense</name>
    <dbReference type="NCBI Taxonomy" id="320778"/>
    <lineage>
        <taxon>Bacteria</taxon>
        <taxon>Pseudomonadati</taxon>
        <taxon>Pseudomonadota</taxon>
        <taxon>Gammaproteobacteria</taxon>
        <taxon>Vibrionales</taxon>
        <taxon>Vibrionaceae</taxon>
        <taxon>Photobacterium</taxon>
    </lineage>
</organism>
<feature type="transmembrane region" description="Helical" evidence="1">
    <location>
        <begin position="46"/>
        <end position="65"/>
    </location>
</feature>
<protein>
    <submittedName>
        <fullName evidence="2">Transporter</fullName>
    </submittedName>
</protein>
<dbReference type="RefSeq" id="WP_047883549.1">
    <property type="nucleotide sequence ID" value="NZ_LDOU01000002.1"/>
</dbReference>
<name>A0A0J1HJ09_9GAMM</name>
<evidence type="ECO:0000313" key="3">
    <source>
        <dbReference type="Proteomes" id="UP000035909"/>
    </source>
</evidence>
<proteinExistence type="predicted"/>
<evidence type="ECO:0000256" key="1">
    <source>
        <dbReference type="SAM" id="Phobius"/>
    </source>
</evidence>
<evidence type="ECO:0000313" key="2">
    <source>
        <dbReference type="EMBL" id="KLV11590.1"/>
    </source>
</evidence>
<feature type="transmembrane region" description="Helical" evidence="1">
    <location>
        <begin position="118"/>
        <end position="140"/>
    </location>
</feature>
<comment type="caution">
    <text evidence="2">The sequence shown here is derived from an EMBL/GenBank/DDBJ whole genome shotgun (WGS) entry which is preliminary data.</text>
</comment>
<dbReference type="EMBL" id="LDOU01000002">
    <property type="protein sequence ID" value="KLV11590.1"/>
    <property type="molecule type" value="Genomic_DNA"/>
</dbReference>
<gene>
    <name evidence="2" type="ORF">ABT57_02360</name>
</gene>
<dbReference type="Proteomes" id="UP000035909">
    <property type="component" value="Unassembled WGS sequence"/>
</dbReference>
<dbReference type="InterPro" id="IPR046513">
    <property type="entry name" value="DUF6691"/>
</dbReference>
<dbReference type="Pfam" id="PF20398">
    <property type="entry name" value="DUF6691"/>
    <property type="match status" value="1"/>
</dbReference>
<keyword evidence="1" id="KW-0812">Transmembrane</keyword>
<keyword evidence="3" id="KW-1185">Reference proteome</keyword>